<dbReference type="PANTHER" id="PTHR47074:SF48">
    <property type="entry name" value="POLYNUCLEOTIDYL TRANSFERASE, RIBONUCLEASE H-LIKE SUPERFAMILY PROTEIN"/>
    <property type="match status" value="1"/>
</dbReference>
<dbReference type="InterPro" id="IPR044730">
    <property type="entry name" value="RNase_H-like_dom_plant"/>
</dbReference>
<dbReference type="CDD" id="cd06222">
    <property type="entry name" value="RNase_H_like"/>
    <property type="match status" value="1"/>
</dbReference>
<feature type="domain" description="RNase H type-1" evidence="1">
    <location>
        <begin position="8"/>
        <end position="80"/>
    </location>
</feature>
<dbReference type="InterPro" id="IPR052929">
    <property type="entry name" value="RNase_H-like_EbsB-rel"/>
</dbReference>
<reference evidence="2 3" key="1">
    <citation type="journal article" date="2019" name="G3 (Bethesda)">
        <title>Sequencing of a Wild Apple (Malus baccata) Genome Unravels the Differences Between Cultivated and Wild Apple Species Regarding Disease Resistance and Cold Tolerance.</title>
        <authorList>
            <person name="Chen X."/>
        </authorList>
    </citation>
    <scope>NUCLEOTIDE SEQUENCE [LARGE SCALE GENOMIC DNA]</scope>
    <source>
        <strain evidence="3">cv. Shandingzi</strain>
        <tissue evidence="2">Leaves</tissue>
    </source>
</reference>
<gene>
    <name evidence="2" type="ORF">C1H46_032935</name>
</gene>
<protein>
    <recommendedName>
        <fullName evidence="1">RNase H type-1 domain-containing protein</fullName>
    </recommendedName>
</protein>
<accession>A0A540L5E8</accession>
<dbReference type="Gene3D" id="3.30.420.10">
    <property type="entry name" value="Ribonuclease H-like superfamily/Ribonuclease H"/>
    <property type="match status" value="1"/>
</dbReference>
<dbReference type="GO" id="GO:0003676">
    <property type="term" value="F:nucleic acid binding"/>
    <property type="evidence" value="ECO:0007669"/>
    <property type="project" value="InterPro"/>
</dbReference>
<proteinExistence type="predicted"/>
<sequence>MKATTIRSTLVWARSRGFQNIIFESDSLQIIEAQKDTSTKLSPVGQITKDIKALFSTINEASFSHYRHQAIEVAHQLARYGLVVVDECSWMDSPPNLIIDIRIEDTPKP</sequence>
<dbReference type="Pfam" id="PF13456">
    <property type="entry name" value="RVT_3"/>
    <property type="match status" value="1"/>
</dbReference>
<dbReference type="EMBL" id="VIEB01000764">
    <property type="protein sequence ID" value="TQD81492.1"/>
    <property type="molecule type" value="Genomic_DNA"/>
</dbReference>
<dbReference type="InterPro" id="IPR036397">
    <property type="entry name" value="RNaseH_sf"/>
</dbReference>
<dbReference type="InterPro" id="IPR002156">
    <property type="entry name" value="RNaseH_domain"/>
</dbReference>
<name>A0A540L5E8_MALBA</name>
<evidence type="ECO:0000313" key="2">
    <source>
        <dbReference type="EMBL" id="TQD81492.1"/>
    </source>
</evidence>
<comment type="caution">
    <text evidence="2">The sequence shown here is derived from an EMBL/GenBank/DDBJ whole genome shotgun (WGS) entry which is preliminary data.</text>
</comment>
<dbReference type="Proteomes" id="UP000315295">
    <property type="component" value="Unassembled WGS sequence"/>
</dbReference>
<organism evidence="2 3">
    <name type="scientific">Malus baccata</name>
    <name type="common">Siberian crab apple</name>
    <name type="synonym">Pyrus baccata</name>
    <dbReference type="NCBI Taxonomy" id="106549"/>
    <lineage>
        <taxon>Eukaryota</taxon>
        <taxon>Viridiplantae</taxon>
        <taxon>Streptophyta</taxon>
        <taxon>Embryophyta</taxon>
        <taxon>Tracheophyta</taxon>
        <taxon>Spermatophyta</taxon>
        <taxon>Magnoliopsida</taxon>
        <taxon>eudicotyledons</taxon>
        <taxon>Gunneridae</taxon>
        <taxon>Pentapetalae</taxon>
        <taxon>rosids</taxon>
        <taxon>fabids</taxon>
        <taxon>Rosales</taxon>
        <taxon>Rosaceae</taxon>
        <taxon>Amygdaloideae</taxon>
        <taxon>Maleae</taxon>
        <taxon>Malus</taxon>
    </lineage>
</organism>
<keyword evidence="3" id="KW-1185">Reference proteome</keyword>
<evidence type="ECO:0000259" key="1">
    <source>
        <dbReference type="Pfam" id="PF13456"/>
    </source>
</evidence>
<dbReference type="GO" id="GO:0004523">
    <property type="term" value="F:RNA-DNA hybrid ribonuclease activity"/>
    <property type="evidence" value="ECO:0007669"/>
    <property type="project" value="InterPro"/>
</dbReference>
<dbReference type="PANTHER" id="PTHR47074">
    <property type="entry name" value="BNAC02G40300D PROTEIN"/>
    <property type="match status" value="1"/>
</dbReference>
<dbReference type="AlphaFoldDB" id="A0A540L5E8"/>
<evidence type="ECO:0000313" key="3">
    <source>
        <dbReference type="Proteomes" id="UP000315295"/>
    </source>
</evidence>